<dbReference type="FunFam" id="3.40.50.12110:FF:000002">
    <property type="entry name" value="Spore photoproduct lyase"/>
    <property type="match status" value="1"/>
</dbReference>
<dbReference type="AlphaFoldDB" id="A0A7W7AFU5"/>
<dbReference type="Gene3D" id="3.80.30.30">
    <property type="match status" value="1"/>
</dbReference>
<dbReference type="Pfam" id="PF20903">
    <property type="entry name" value="SPL"/>
    <property type="match status" value="1"/>
</dbReference>
<dbReference type="NCBIfam" id="TIGR03886">
    <property type="entry name" value="lyase_spl_fam"/>
    <property type="match status" value="1"/>
</dbReference>
<keyword evidence="2" id="KW-1185">Reference proteome</keyword>
<dbReference type="GO" id="GO:1904047">
    <property type="term" value="F:S-adenosyl-L-methionine binding"/>
    <property type="evidence" value="ECO:0007669"/>
    <property type="project" value="TreeGrafter"/>
</dbReference>
<dbReference type="EMBL" id="JACHNY010000001">
    <property type="protein sequence ID" value="MBB4616091.1"/>
    <property type="molecule type" value="Genomic_DNA"/>
</dbReference>
<evidence type="ECO:0000313" key="1">
    <source>
        <dbReference type="EMBL" id="MBB4616091.1"/>
    </source>
</evidence>
<organism evidence="1 2">
    <name type="scientific">Sphingomonas abaci</name>
    <dbReference type="NCBI Taxonomy" id="237611"/>
    <lineage>
        <taxon>Bacteria</taxon>
        <taxon>Pseudomonadati</taxon>
        <taxon>Pseudomonadota</taxon>
        <taxon>Alphaproteobacteria</taxon>
        <taxon>Sphingomonadales</taxon>
        <taxon>Sphingomonadaceae</taxon>
        <taxon>Sphingomonas</taxon>
    </lineage>
</organism>
<dbReference type="Gene3D" id="3.40.50.12110">
    <property type="match status" value="1"/>
</dbReference>
<proteinExistence type="predicted"/>
<protein>
    <submittedName>
        <fullName evidence="1">Spore photoproduct lyase family protein</fullName>
    </submittedName>
</protein>
<dbReference type="GO" id="GO:0003913">
    <property type="term" value="F:DNA photolyase activity"/>
    <property type="evidence" value="ECO:0007669"/>
    <property type="project" value="TreeGrafter"/>
</dbReference>
<dbReference type="RefSeq" id="WP_221239741.1">
    <property type="nucleotide sequence ID" value="NZ_JACHNY010000001.1"/>
</dbReference>
<sequence>MAYPLRRLACGILAAKRSCWRHPGCCSRPSCKDVCQPVTFLPSLDMAAPPPAPHIVDMALPRTLIDPKLIYLEPAVREYPRGREVLARFPDAELVEVASHWRIPQLADPALAENWLRVKRETLVLGVKKGMAMRPNGRSADFIAPSSSNGCAMACAYCYVGRRKGYANPISVFVNVDDVTRALARHAARLGPKIEPNTIDPVDWVYDLGENGDLSVDASLSDNVRDLVAAFRDIPNAKGSFATKYVNRDLLDYDPQGRTRIRFSLMPDTIAKVVDVRTSPMSERIAAINDFVAAGYEVHVNFSPVIVHESWEAEWKALFAELDAALSRAARAQLKCEVIFLTHNEGLHDLNLQWHPRAEEWLWRPDIQEAKWSQSGMRNLRYKANWKRQWLDRFLGWLKEAMPYCQVRYAF</sequence>
<dbReference type="GO" id="GO:0051539">
    <property type="term" value="F:4 iron, 4 sulfur cluster binding"/>
    <property type="evidence" value="ECO:0007669"/>
    <property type="project" value="TreeGrafter"/>
</dbReference>
<comment type="caution">
    <text evidence="1">The sequence shown here is derived from an EMBL/GenBank/DDBJ whole genome shotgun (WGS) entry which is preliminary data.</text>
</comment>
<dbReference type="GO" id="GO:0042601">
    <property type="term" value="C:endospore-forming forespore"/>
    <property type="evidence" value="ECO:0007669"/>
    <property type="project" value="TreeGrafter"/>
</dbReference>
<dbReference type="PANTHER" id="PTHR37822">
    <property type="entry name" value="SPORE PHOTOPRODUCT LYASE-RELATED"/>
    <property type="match status" value="1"/>
</dbReference>
<dbReference type="InterPro" id="IPR023805">
    <property type="entry name" value="Uncharacterised_Spl-rel"/>
</dbReference>
<evidence type="ECO:0000313" key="2">
    <source>
        <dbReference type="Proteomes" id="UP000574769"/>
    </source>
</evidence>
<reference evidence="1 2" key="1">
    <citation type="submission" date="2020-08" db="EMBL/GenBank/DDBJ databases">
        <title>Genomic Encyclopedia of Type Strains, Phase IV (KMG-IV): sequencing the most valuable type-strain genomes for metagenomic binning, comparative biology and taxonomic classification.</title>
        <authorList>
            <person name="Goeker M."/>
        </authorList>
    </citation>
    <scope>NUCLEOTIDE SEQUENCE [LARGE SCALE GENOMIC DNA]</scope>
    <source>
        <strain evidence="1 2">DSM 15867</strain>
    </source>
</reference>
<gene>
    <name evidence="1" type="ORF">GGQ96_000197</name>
</gene>
<keyword evidence="1" id="KW-0456">Lyase</keyword>
<name>A0A7W7AFU5_9SPHN</name>
<dbReference type="Proteomes" id="UP000574769">
    <property type="component" value="Unassembled WGS sequence"/>
</dbReference>
<dbReference type="PANTHER" id="PTHR37822:SF2">
    <property type="entry name" value="SPORE PHOTOPRODUCT LYASE"/>
    <property type="match status" value="1"/>
</dbReference>
<dbReference type="InterPro" id="IPR049539">
    <property type="entry name" value="SPL"/>
</dbReference>
<accession>A0A7W7AFU5</accession>